<reference evidence="2 3" key="1">
    <citation type="submission" date="2014-06" db="EMBL/GenBank/DDBJ databases">
        <title>Evolutionary Origins and Diversification of the Mycorrhizal Mutualists.</title>
        <authorList>
            <consortium name="DOE Joint Genome Institute"/>
            <consortium name="Mycorrhizal Genomics Consortium"/>
            <person name="Kohler A."/>
            <person name="Kuo A."/>
            <person name="Nagy L.G."/>
            <person name="Floudas D."/>
            <person name="Copeland A."/>
            <person name="Barry K.W."/>
            <person name="Cichocki N."/>
            <person name="Veneault-Fourrey C."/>
            <person name="LaButti K."/>
            <person name="Lindquist E.A."/>
            <person name="Lipzen A."/>
            <person name="Lundell T."/>
            <person name="Morin E."/>
            <person name="Murat C."/>
            <person name="Riley R."/>
            <person name="Ohm R."/>
            <person name="Sun H."/>
            <person name="Tunlid A."/>
            <person name="Henrissat B."/>
            <person name="Grigoriev I.V."/>
            <person name="Hibbett D.S."/>
            <person name="Martin F."/>
        </authorList>
    </citation>
    <scope>NUCLEOTIDE SEQUENCE [LARGE SCALE GENOMIC DNA]</scope>
    <source>
        <strain evidence="2 3">SS14</strain>
    </source>
</reference>
<keyword evidence="3" id="KW-1185">Reference proteome</keyword>
<gene>
    <name evidence="2" type="ORF">M422DRAFT_30646</name>
</gene>
<feature type="domain" description="Enoyl reductase (ER)" evidence="1">
    <location>
        <begin position="19"/>
        <end position="341"/>
    </location>
</feature>
<dbReference type="Gene3D" id="3.90.180.10">
    <property type="entry name" value="Medium-chain alcohol dehydrogenases, catalytic domain"/>
    <property type="match status" value="1"/>
</dbReference>
<sequence length="346" mass="36984">MSSNDIPQAQHAWIVIKRGHPSQAVVLQKDFPVSSKLKKGEALVKVHAAALNPVGWKIMRLLPNIIAKRPQIAEYDLAGTIADSNGTEFNKGDEIFGWLPVPLSIKSGQGALAQYVRLPADHLVAKPSSIDFIHAAGICLAGMTALQGLKQAGIEAGQTVFINGGTTAVGSFAIQIAKAKGCNVVATTSTPNIDIVKGLGADKVIDYKNNPPISHLKENPPTPNFHVIYDTVGTSAELFTASPAYLAPNGIFVSVGVTMGGLGNILKSVFQTQLRPSWLGGTNRKFRLVSVNNKKEDLEELRDLIGEGKLKPLVDSTFSFDDVLKAYERIMTGRAKGKVAVQVISN</sequence>
<organism evidence="2 3">
    <name type="scientific">Sphaerobolus stellatus (strain SS14)</name>
    <dbReference type="NCBI Taxonomy" id="990650"/>
    <lineage>
        <taxon>Eukaryota</taxon>
        <taxon>Fungi</taxon>
        <taxon>Dikarya</taxon>
        <taxon>Basidiomycota</taxon>
        <taxon>Agaricomycotina</taxon>
        <taxon>Agaricomycetes</taxon>
        <taxon>Phallomycetidae</taxon>
        <taxon>Geastrales</taxon>
        <taxon>Sphaerobolaceae</taxon>
        <taxon>Sphaerobolus</taxon>
    </lineage>
</organism>
<name>A0A0C9VYN8_SPHS4</name>
<evidence type="ECO:0000313" key="3">
    <source>
        <dbReference type="Proteomes" id="UP000054279"/>
    </source>
</evidence>
<dbReference type="GO" id="GO:0016491">
    <property type="term" value="F:oxidoreductase activity"/>
    <property type="evidence" value="ECO:0007669"/>
    <property type="project" value="InterPro"/>
</dbReference>
<dbReference type="Pfam" id="PF08240">
    <property type="entry name" value="ADH_N"/>
    <property type="match status" value="1"/>
</dbReference>
<dbReference type="OrthoDB" id="3509362at2759"/>
<evidence type="ECO:0000259" key="1">
    <source>
        <dbReference type="SMART" id="SM00829"/>
    </source>
</evidence>
<dbReference type="InterPro" id="IPR036291">
    <property type="entry name" value="NAD(P)-bd_dom_sf"/>
</dbReference>
<dbReference type="PANTHER" id="PTHR11695">
    <property type="entry name" value="ALCOHOL DEHYDROGENASE RELATED"/>
    <property type="match status" value="1"/>
</dbReference>
<dbReference type="EMBL" id="KN837119">
    <property type="protein sequence ID" value="KIJ44140.1"/>
    <property type="molecule type" value="Genomic_DNA"/>
</dbReference>
<dbReference type="InterPro" id="IPR050700">
    <property type="entry name" value="YIM1/Zinc_Alcohol_DH_Fams"/>
</dbReference>
<dbReference type="Pfam" id="PF13602">
    <property type="entry name" value="ADH_zinc_N_2"/>
    <property type="match status" value="1"/>
</dbReference>
<dbReference type="SUPFAM" id="SSF50129">
    <property type="entry name" value="GroES-like"/>
    <property type="match status" value="1"/>
</dbReference>
<dbReference type="Gene3D" id="3.40.50.720">
    <property type="entry name" value="NAD(P)-binding Rossmann-like Domain"/>
    <property type="match status" value="1"/>
</dbReference>
<dbReference type="SMART" id="SM00829">
    <property type="entry name" value="PKS_ER"/>
    <property type="match status" value="1"/>
</dbReference>
<dbReference type="InterPro" id="IPR020843">
    <property type="entry name" value="ER"/>
</dbReference>
<evidence type="ECO:0000313" key="2">
    <source>
        <dbReference type="EMBL" id="KIJ44140.1"/>
    </source>
</evidence>
<dbReference type="Proteomes" id="UP000054279">
    <property type="component" value="Unassembled WGS sequence"/>
</dbReference>
<dbReference type="PANTHER" id="PTHR11695:SF294">
    <property type="entry name" value="RETICULON-4-INTERACTING PROTEIN 1, MITOCHONDRIAL"/>
    <property type="match status" value="1"/>
</dbReference>
<dbReference type="InterPro" id="IPR011032">
    <property type="entry name" value="GroES-like_sf"/>
</dbReference>
<accession>A0A0C9VYN8</accession>
<dbReference type="GO" id="GO:0005739">
    <property type="term" value="C:mitochondrion"/>
    <property type="evidence" value="ECO:0007669"/>
    <property type="project" value="TreeGrafter"/>
</dbReference>
<proteinExistence type="predicted"/>
<protein>
    <recommendedName>
        <fullName evidence="1">Enoyl reductase (ER) domain-containing protein</fullName>
    </recommendedName>
</protein>
<dbReference type="SUPFAM" id="SSF51735">
    <property type="entry name" value="NAD(P)-binding Rossmann-fold domains"/>
    <property type="match status" value="1"/>
</dbReference>
<dbReference type="HOGENOM" id="CLU_026673_3_3_1"/>
<dbReference type="AlphaFoldDB" id="A0A0C9VYN8"/>
<dbReference type="CDD" id="cd08267">
    <property type="entry name" value="MDR1"/>
    <property type="match status" value="1"/>
</dbReference>
<dbReference type="InterPro" id="IPR013154">
    <property type="entry name" value="ADH-like_N"/>
</dbReference>